<keyword evidence="8" id="KW-1185">Reference proteome</keyword>
<comment type="caution">
    <text evidence="7">The sequence shown here is derived from an EMBL/GenBank/DDBJ whole genome shotgun (WGS) entry which is preliminary data.</text>
</comment>
<dbReference type="InterPro" id="IPR001534">
    <property type="entry name" value="Transthyretin-like"/>
</dbReference>
<evidence type="ECO:0000256" key="2">
    <source>
        <dbReference type="ARBA" id="ARBA00010112"/>
    </source>
</evidence>
<evidence type="ECO:0000313" key="7">
    <source>
        <dbReference type="EMBL" id="CAJ0575108.1"/>
    </source>
</evidence>
<dbReference type="EMBL" id="CATQJA010002635">
    <property type="protein sequence ID" value="CAJ0575108.1"/>
    <property type="molecule type" value="Genomic_DNA"/>
</dbReference>
<sequence>MLKYLLLVSLIGPVAAHYVNITVNGTVFCGTDNPVDLPVELWDDDTVFDDLLFTTQSNRSGYFEMNVTEYVYFYLRPYIYIHHRCKVHMFSDEDCHIETQIMLLDYDEEVNTRVTLGDLDLKTDQRDGIKHEVVCGGLTTPFHSRKRREPMAFSD</sequence>
<dbReference type="AlphaFoldDB" id="A0AA36CV91"/>
<evidence type="ECO:0000256" key="1">
    <source>
        <dbReference type="ARBA" id="ARBA00004613"/>
    </source>
</evidence>
<organism evidence="7 8">
    <name type="scientific">Mesorhabditis spiculigera</name>
    <dbReference type="NCBI Taxonomy" id="96644"/>
    <lineage>
        <taxon>Eukaryota</taxon>
        <taxon>Metazoa</taxon>
        <taxon>Ecdysozoa</taxon>
        <taxon>Nematoda</taxon>
        <taxon>Chromadorea</taxon>
        <taxon>Rhabditida</taxon>
        <taxon>Rhabditina</taxon>
        <taxon>Rhabditomorpha</taxon>
        <taxon>Rhabditoidea</taxon>
        <taxon>Rhabditidae</taxon>
        <taxon>Mesorhabditinae</taxon>
        <taxon>Mesorhabditis</taxon>
    </lineage>
</organism>
<evidence type="ECO:0000313" key="6">
    <source>
        <dbReference type="EMBL" id="CAJ0566792.1"/>
    </source>
</evidence>
<feature type="chain" id="PRO_5041630106" evidence="5">
    <location>
        <begin position="17"/>
        <end position="155"/>
    </location>
</feature>
<gene>
    <name evidence="7" type="ORF">MSPICULIGERA_LOCUS13424</name>
    <name evidence="6" type="ORF">MSPICULIGERA_LOCUS5379</name>
</gene>
<dbReference type="GO" id="GO:0009986">
    <property type="term" value="C:cell surface"/>
    <property type="evidence" value="ECO:0007669"/>
    <property type="project" value="InterPro"/>
</dbReference>
<keyword evidence="4 5" id="KW-0732">Signal</keyword>
<evidence type="ECO:0000256" key="4">
    <source>
        <dbReference type="ARBA" id="ARBA00022729"/>
    </source>
</evidence>
<feature type="non-terminal residue" evidence="7">
    <location>
        <position position="1"/>
    </location>
</feature>
<keyword evidence="3" id="KW-0964">Secreted</keyword>
<evidence type="ECO:0000256" key="3">
    <source>
        <dbReference type="ARBA" id="ARBA00022525"/>
    </source>
</evidence>
<evidence type="ECO:0000313" key="8">
    <source>
        <dbReference type="Proteomes" id="UP001177023"/>
    </source>
</evidence>
<dbReference type="Pfam" id="PF01060">
    <property type="entry name" value="TTR-52"/>
    <property type="match status" value="1"/>
</dbReference>
<evidence type="ECO:0000256" key="5">
    <source>
        <dbReference type="SAM" id="SignalP"/>
    </source>
</evidence>
<feature type="signal peptide" evidence="5">
    <location>
        <begin position="1"/>
        <end position="16"/>
    </location>
</feature>
<protein>
    <submittedName>
        <fullName evidence="7">Uncharacterized protein</fullName>
    </submittedName>
</protein>
<dbReference type="GO" id="GO:0005576">
    <property type="term" value="C:extracellular region"/>
    <property type="evidence" value="ECO:0007669"/>
    <property type="project" value="UniProtKB-SubCell"/>
</dbReference>
<reference evidence="7" key="1">
    <citation type="submission" date="2023-06" db="EMBL/GenBank/DDBJ databases">
        <authorList>
            <person name="Delattre M."/>
        </authorList>
    </citation>
    <scope>NUCLEOTIDE SEQUENCE</scope>
    <source>
        <strain evidence="7">AF72</strain>
    </source>
</reference>
<dbReference type="Gene3D" id="2.60.40.3330">
    <property type="match status" value="1"/>
</dbReference>
<proteinExistence type="inferred from homology"/>
<dbReference type="Proteomes" id="UP001177023">
    <property type="component" value="Unassembled WGS sequence"/>
</dbReference>
<dbReference type="PANTHER" id="PTHR21700">
    <property type="entry name" value="TRANSTHYRETIN-LIKE FAMILY PROTEIN-RELATED"/>
    <property type="match status" value="1"/>
</dbReference>
<dbReference type="InterPro" id="IPR038479">
    <property type="entry name" value="Transthyretin-like_sf"/>
</dbReference>
<comment type="subcellular location">
    <subcellularLocation>
        <location evidence="1">Secreted</location>
    </subcellularLocation>
</comment>
<accession>A0AA36CV91</accession>
<name>A0AA36CV91_9BILA</name>
<dbReference type="EMBL" id="CATQJA010001331">
    <property type="protein sequence ID" value="CAJ0566792.1"/>
    <property type="molecule type" value="Genomic_DNA"/>
</dbReference>
<comment type="similarity">
    <text evidence="2">Belongs to the nematode transthyretin-like family.</text>
</comment>